<keyword evidence="1" id="KW-0472">Membrane</keyword>
<evidence type="ECO:0000256" key="1">
    <source>
        <dbReference type="SAM" id="Phobius"/>
    </source>
</evidence>
<accession>A0A7C4RWR5</accession>
<keyword evidence="1" id="KW-0812">Transmembrane</keyword>
<comment type="caution">
    <text evidence="2">The sequence shown here is derived from an EMBL/GenBank/DDBJ whole genome shotgun (WGS) entry which is preliminary data.</text>
</comment>
<dbReference type="EMBL" id="DSZY01000030">
    <property type="protein sequence ID" value="HGU40874.1"/>
    <property type="molecule type" value="Genomic_DNA"/>
</dbReference>
<gene>
    <name evidence="2" type="ORF">ENT77_06715</name>
</gene>
<name>A0A7C4RWR5_9BACT</name>
<organism evidence="2">
    <name type="scientific">Fervidobacterium thailandense</name>
    <dbReference type="NCBI Taxonomy" id="1008305"/>
    <lineage>
        <taxon>Bacteria</taxon>
        <taxon>Thermotogati</taxon>
        <taxon>Thermotogota</taxon>
        <taxon>Thermotogae</taxon>
        <taxon>Thermotogales</taxon>
        <taxon>Fervidobacteriaceae</taxon>
        <taxon>Fervidobacterium</taxon>
    </lineage>
</organism>
<feature type="transmembrane region" description="Helical" evidence="1">
    <location>
        <begin position="6"/>
        <end position="24"/>
    </location>
</feature>
<keyword evidence="1" id="KW-1133">Transmembrane helix</keyword>
<sequence>MKLEFYALIIFFATVSIFLAVVLFETRPREEEVFPSPFVFAINPFSESLFRIVNQMNKQLLLLEYNISTPAEFESARELENLYNVIEDPRATKNLTKHVLVTWWGNAITSVCFTVKHITVCWRPTIDISETSKKYSDDFGSALLLALSGLSTRCTIGEWNIDIAKLIAERYGVTLRIGR</sequence>
<protein>
    <submittedName>
        <fullName evidence="2">Uncharacterized protein</fullName>
    </submittedName>
</protein>
<evidence type="ECO:0000313" key="2">
    <source>
        <dbReference type="EMBL" id="HGU40874.1"/>
    </source>
</evidence>
<reference evidence="2" key="1">
    <citation type="journal article" date="2020" name="mSystems">
        <title>Genome- and Community-Level Interaction Insights into Carbon Utilization and Element Cycling Functions of Hydrothermarchaeota in Hydrothermal Sediment.</title>
        <authorList>
            <person name="Zhou Z."/>
            <person name="Liu Y."/>
            <person name="Xu W."/>
            <person name="Pan J."/>
            <person name="Luo Z.H."/>
            <person name="Li M."/>
        </authorList>
    </citation>
    <scope>NUCLEOTIDE SEQUENCE [LARGE SCALE GENOMIC DNA]</scope>
    <source>
        <strain evidence="2">SpSt-609</strain>
    </source>
</reference>
<dbReference type="AlphaFoldDB" id="A0A7C4RWR5"/>
<proteinExistence type="predicted"/>